<dbReference type="GO" id="GO:0016757">
    <property type="term" value="F:glycosyltransferase activity"/>
    <property type="evidence" value="ECO:0007669"/>
    <property type="project" value="UniProtKB-KW"/>
</dbReference>
<dbReference type="Gene3D" id="3.40.50.11380">
    <property type="match status" value="2"/>
</dbReference>
<keyword evidence="2" id="KW-0328">Glycosyltransferase</keyword>
<comment type="pathway">
    <text evidence="1">Protein modification; protein glycosylation.</text>
</comment>
<keyword evidence="4" id="KW-0677">Repeat</keyword>
<dbReference type="KEGG" id="stim:H1B31_04130"/>
<reference evidence="7 8" key="1">
    <citation type="submission" date="2020-07" db="EMBL/GenBank/DDBJ databases">
        <title>Complete genome and description of Selenomonas timonensis sp. nov., a new bacterium isolated from a gingivitis subject.</title>
        <authorList>
            <person name="Antezack A."/>
        </authorList>
    </citation>
    <scope>NUCLEOTIDE SEQUENCE [LARGE SCALE GENOMIC DNA]</scope>
    <source>
        <strain evidence="7 8">Marseille-Q3039</strain>
    </source>
</reference>
<name>A0A7G7VLY3_9FIRM</name>
<evidence type="ECO:0000256" key="2">
    <source>
        <dbReference type="ARBA" id="ARBA00022676"/>
    </source>
</evidence>
<dbReference type="InterPro" id="IPR029489">
    <property type="entry name" value="OGT/SEC/SPY_C"/>
</dbReference>
<feature type="domain" description="O-GlcNAc transferase C-terminal" evidence="6">
    <location>
        <begin position="359"/>
        <end position="533"/>
    </location>
</feature>
<dbReference type="RefSeq" id="WP_185981001.1">
    <property type="nucleotide sequence ID" value="NZ_CP060204.1"/>
</dbReference>
<protein>
    <recommendedName>
        <fullName evidence="6">O-GlcNAc transferase C-terminal domain-containing protein</fullName>
    </recommendedName>
</protein>
<dbReference type="Proteomes" id="UP000515480">
    <property type="component" value="Chromosome"/>
</dbReference>
<dbReference type="EMBL" id="CP060204">
    <property type="protein sequence ID" value="QNH55126.1"/>
    <property type="molecule type" value="Genomic_DNA"/>
</dbReference>
<dbReference type="InterPro" id="IPR051939">
    <property type="entry name" value="Glycosyltr_41/O-GlcNAc_trsf"/>
</dbReference>
<evidence type="ECO:0000256" key="3">
    <source>
        <dbReference type="ARBA" id="ARBA00022679"/>
    </source>
</evidence>
<proteinExistence type="predicted"/>
<evidence type="ECO:0000313" key="8">
    <source>
        <dbReference type="Proteomes" id="UP000515480"/>
    </source>
</evidence>
<dbReference type="SUPFAM" id="SSF53756">
    <property type="entry name" value="UDP-Glycosyltransferase/glycogen phosphorylase"/>
    <property type="match status" value="1"/>
</dbReference>
<dbReference type="AlphaFoldDB" id="A0A7G7VLY3"/>
<evidence type="ECO:0000256" key="4">
    <source>
        <dbReference type="ARBA" id="ARBA00022737"/>
    </source>
</evidence>
<dbReference type="PANTHER" id="PTHR44835:SF1">
    <property type="entry name" value="PROTEIN O-GLCNAC TRANSFERASE"/>
    <property type="match status" value="1"/>
</dbReference>
<evidence type="ECO:0000256" key="5">
    <source>
        <dbReference type="ARBA" id="ARBA00022803"/>
    </source>
</evidence>
<dbReference type="InterPro" id="IPR011990">
    <property type="entry name" value="TPR-like_helical_dom_sf"/>
</dbReference>
<gene>
    <name evidence="7" type="ORF">H1B31_04130</name>
</gene>
<feature type="domain" description="O-GlcNAc transferase C-terminal" evidence="6">
    <location>
        <begin position="182"/>
        <end position="340"/>
    </location>
</feature>
<dbReference type="SUPFAM" id="SSF48452">
    <property type="entry name" value="TPR-like"/>
    <property type="match status" value="1"/>
</dbReference>
<keyword evidence="3" id="KW-0808">Transferase</keyword>
<feature type="domain" description="O-GlcNAc transferase C-terminal" evidence="6">
    <location>
        <begin position="886"/>
        <end position="1060"/>
    </location>
</feature>
<accession>A0A7G7VLY3</accession>
<evidence type="ECO:0000256" key="1">
    <source>
        <dbReference type="ARBA" id="ARBA00004922"/>
    </source>
</evidence>
<sequence length="1079" mass="119498">MTMDQLEALRERIYAALAYGDERAARKGIKKLQRHAPAEAAGLLTALHIEAGRADAALAAWHERAKHAPHDPYTDFLRARIYLLEGARCASLEVLEPLIDASMSAEIAEKVYNLAGQCARFLGRAAEAVSCYERARDAASDLALKALNASNVLFNRHYLPATLEEDRGAASEYGALFATVRQFDHTAHRRGTRLRIGYLSPDVREHVVLSFSYALMTALDPARFEVTVYALNAEDAYTEKVKASVEHFRNLARHSAEEAAQVICRDKIDILVDLAGHTAGRTLPILAYRPAPVQISGIGYFASTGLSTVDYFLADPTLAAGDAEKGFVEELLVLPQTHFCWQPLHTPPMSMHAPAAGRSIIFGSFNNFTKLNDAVLRVWAEILRRVEGSRLLLKADVFSYADARTEAFQRIETSGIPLACVDTEGASRDYLAAYNRVDIALDPFPYPGGGTTCDALYMGVPVVTMRGESLGSRFGASLVENIGAGALIAQTTEEYIDRAVSLARDTELLDALHAGLRGMMETSPVMDAAAYGSAVGAAYEQVWAAYAERASLLKSSSIRDDSMSMDVKALKNRIFRALEGERYAEAQACTGHAFAAGIQDDMLSYLHAYAIERQGDLPRAMKLAEEYLATGRTDLRHEFMRLRAAVAYRVGDVRAAEYYKCAYDEEPSDMGLYSSFLLAQNAQDVDADELFRAHCSYGVLFKETPRYTYDTPYRHAKIRVGYISPDFRRNVLQHFVQSLLTAYDHAHFEVYVYSTAENPDEVTAALRPHVTVWRDLAEDSPEKIAARIHADEIDVLVDLAGHASGGALPVLARRPAPVQMMGLGYTATSGLETVDYFLTDGFCDPVGGVSERYFTEKLIRLPSQFVYVPRAGLPAPTGTPARQRGHILFGVFNQYRKFTDEMLLLWHEIMERMPTSELLLKSQIFFAPAMVEAARMRLERLGFDLTRVILEPATTDYMERYLDVDIALDTYPWPGGGTTCDALYMGVPVVTLYGERRSTRFSYALLTHVGLEVLAVQSSADYVACAVTLAGDLDRLDQLHVGLRAHMEGSAIMDQEGYMRALERAYVNALKDWHEGERS</sequence>
<keyword evidence="5" id="KW-0802">TPR repeat</keyword>
<dbReference type="PANTHER" id="PTHR44835">
    <property type="entry name" value="UDP-N-ACETYLGLUCOSAMINE--PEPTIDE N-ACETYLGLUCOSAMINYLTRANSFERASE SPINDLY-RELATED"/>
    <property type="match status" value="1"/>
</dbReference>
<feature type="domain" description="O-GlcNAc transferase C-terminal" evidence="6">
    <location>
        <begin position="699"/>
        <end position="865"/>
    </location>
</feature>
<keyword evidence="8" id="KW-1185">Reference proteome</keyword>
<dbReference type="Gene3D" id="3.40.50.2000">
    <property type="entry name" value="Glycogen Phosphorylase B"/>
    <property type="match status" value="2"/>
</dbReference>
<evidence type="ECO:0000313" key="7">
    <source>
        <dbReference type="EMBL" id="QNH55126.1"/>
    </source>
</evidence>
<evidence type="ECO:0000259" key="6">
    <source>
        <dbReference type="Pfam" id="PF13844"/>
    </source>
</evidence>
<organism evidence="7 8">
    <name type="scientific">Selenomonas timonae</name>
    <dbReference type="NCBI Taxonomy" id="2754044"/>
    <lineage>
        <taxon>Bacteria</taxon>
        <taxon>Bacillati</taxon>
        <taxon>Bacillota</taxon>
        <taxon>Negativicutes</taxon>
        <taxon>Selenomonadales</taxon>
        <taxon>Selenomonadaceae</taxon>
        <taxon>Selenomonas</taxon>
    </lineage>
</organism>
<dbReference type="Pfam" id="PF13844">
    <property type="entry name" value="Glyco_transf_41"/>
    <property type="match status" value="4"/>
</dbReference>